<dbReference type="Proteomes" id="UP000634136">
    <property type="component" value="Unassembled WGS sequence"/>
</dbReference>
<evidence type="ECO:0000313" key="1">
    <source>
        <dbReference type="EMBL" id="KAF7826415.1"/>
    </source>
</evidence>
<dbReference type="EMBL" id="JAAIUW010000006">
    <property type="protein sequence ID" value="KAF7826415.1"/>
    <property type="molecule type" value="Genomic_DNA"/>
</dbReference>
<organism evidence="1 2">
    <name type="scientific">Senna tora</name>
    <dbReference type="NCBI Taxonomy" id="362788"/>
    <lineage>
        <taxon>Eukaryota</taxon>
        <taxon>Viridiplantae</taxon>
        <taxon>Streptophyta</taxon>
        <taxon>Embryophyta</taxon>
        <taxon>Tracheophyta</taxon>
        <taxon>Spermatophyta</taxon>
        <taxon>Magnoliopsida</taxon>
        <taxon>eudicotyledons</taxon>
        <taxon>Gunneridae</taxon>
        <taxon>Pentapetalae</taxon>
        <taxon>rosids</taxon>
        <taxon>fabids</taxon>
        <taxon>Fabales</taxon>
        <taxon>Fabaceae</taxon>
        <taxon>Caesalpinioideae</taxon>
        <taxon>Cassia clade</taxon>
        <taxon>Senna</taxon>
    </lineage>
</organism>
<proteinExistence type="predicted"/>
<sequence>MEQISLSISIGNSNLFSFTKYLQDALASYSSSIQSDSYNSPARIISTDLQINSTLIFSLNFSCAKWNIWDNGGFICVYDPGGDLFPMPSTCLWKYSTQVLGQNKTTGIGENKAMLLEGKLKYFEFYENADNTVISMDICKLNLTSGSWSLWQEDLVVASIVRATAFELSCTLQKMRIVGSIKYAVDEAPELQTFLEKEFSKNIQVSHAILLVRVGMVTIIKLELYALDSFLSFLDLLSLSLHNNSIKSFNHEQFNLEDKVDFVGEDIHTNQRVEPNIKSSSPLEVKIIEPNFDEQRQMQEETVG</sequence>
<accession>A0A834WKB4</accession>
<evidence type="ECO:0000313" key="2">
    <source>
        <dbReference type="Proteomes" id="UP000634136"/>
    </source>
</evidence>
<keyword evidence="2" id="KW-1185">Reference proteome</keyword>
<protein>
    <submittedName>
        <fullName evidence="1">Uncharacterized protein</fullName>
    </submittedName>
</protein>
<reference evidence="1" key="1">
    <citation type="submission" date="2020-09" db="EMBL/GenBank/DDBJ databases">
        <title>Genome-Enabled Discovery of Anthraquinone Biosynthesis in Senna tora.</title>
        <authorList>
            <person name="Kang S.-H."/>
            <person name="Pandey R.P."/>
            <person name="Lee C.-M."/>
            <person name="Sim J.-S."/>
            <person name="Jeong J.-T."/>
            <person name="Choi B.-S."/>
            <person name="Jung M."/>
            <person name="Ginzburg D."/>
            <person name="Zhao K."/>
            <person name="Won S.Y."/>
            <person name="Oh T.-J."/>
            <person name="Yu Y."/>
            <person name="Kim N.-H."/>
            <person name="Lee O.R."/>
            <person name="Lee T.-H."/>
            <person name="Bashyal P."/>
            <person name="Kim T.-S."/>
            <person name="Lee W.-H."/>
            <person name="Kawkins C."/>
            <person name="Kim C.-K."/>
            <person name="Kim J.S."/>
            <person name="Ahn B.O."/>
            <person name="Rhee S.Y."/>
            <person name="Sohng J.K."/>
        </authorList>
    </citation>
    <scope>NUCLEOTIDE SEQUENCE</scope>
    <source>
        <tissue evidence="1">Leaf</tissue>
    </source>
</reference>
<comment type="caution">
    <text evidence="1">The sequence shown here is derived from an EMBL/GenBank/DDBJ whole genome shotgun (WGS) entry which is preliminary data.</text>
</comment>
<gene>
    <name evidence="1" type="ORF">G2W53_017579</name>
</gene>
<dbReference type="AlphaFoldDB" id="A0A834WKB4"/>
<name>A0A834WKB4_9FABA</name>